<dbReference type="InterPro" id="IPR006127">
    <property type="entry name" value="ZnuA-like"/>
</dbReference>
<dbReference type="GO" id="GO:0030001">
    <property type="term" value="P:metal ion transport"/>
    <property type="evidence" value="ECO:0007669"/>
    <property type="project" value="InterPro"/>
</dbReference>
<keyword evidence="3" id="KW-0732">Signal</keyword>
<dbReference type="InterPro" id="IPR050492">
    <property type="entry name" value="Bact_metal-bind_prot9"/>
</dbReference>
<dbReference type="Gene3D" id="3.40.50.1980">
    <property type="entry name" value="Nitrogenase molybdenum iron protein domain"/>
    <property type="match status" value="2"/>
</dbReference>
<dbReference type="PANTHER" id="PTHR42953">
    <property type="entry name" value="HIGH-AFFINITY ZINC UPTAKE SYSTEM PROTEIN ZNUA-RELATED"/>
    <property type="match status" value="1"/>
</dbReference>
<evidence type="ECO:0000256" key="1">
    <source>
        <dbReference type="ARBA" id="ARBA00011028"/>
    </source>
</evidence>
<evidence type="ECO:0000256" key="2">
    <source>
        <dbReference type="ARBA" id="ARBA00022448"/>
    </source>
</evidence>
<keyword evidence="5" id="KW-0449">Lipoprotein</keyword>
<keyword evidence="6" id="KW-1185">Reference proteome</keyword>
<sequence length="310" mass="35004">MKTRTYVALMLTVILILSVGLTALYVHMEQKTTDKEDATVSIVTSFYPLYTLALNLTKDVQEVQVVNMSEPQTGCLHDYQMTPEDMRLLSTADIFLVNGGGIESFLPDVQEEYTDLNIITATSKLDLISEEDDHSLNAHAWMSVTNYRMMVQYVAEELAKVDSDHAKEYMANAQVYDTKLAQLSLTEEQLKKQLNEARVPVVIFHEAFAYLANELGWDVKYCLDLDEERQLSAGEVAETLDMIHGTGTRFILAEATYGSDMGKTAEEETNAIVFYLNPLTRAGDYEGDPADYYLVEMQKNLQLIIQEVNE</sequence>
<keyword evidence="2" id="KW-0813">Transport</keyword>
<comment type="caution">
    <text evidence="5">The sequence shown here is derived from an EMBL/GenBank/DDBJ whole genome shotgun (WGS) entry which is preliminary data.</text>
</comment>
<dbReference type="RefSeq" id="WP_099385723.1">
    <property type="nucleotide sequence ID" value="NZ_JANSWH010000080.1"/>
</dbReference>
<dbReference type="AlphaFoldDB" id="A0A2G3E4G8"/>
<evidence type="ECO:0000256" key="4">
    <source>
        <dbReference type="SAM" id="Phobius"/>
    </source>
</evidence>
<feature type="transmembrane region" description="Helical" evidence="4">
    <location>
        <begin position="6"/>
        <end position="26"/>
    </location>
</feature>
<evidence type="ECO:0000256" key="3">
    <source>
        <dbReference type="ARBA" id="ARBA00022729"/>
    </source>
</evidence>
<dbReference type="EMBL" id="PDYG01000014">
    <property type="protein sequence ID" value="PHU38176.1"/>
    <property type="molecule type" value="Genomic_DNA"/>
</dbReference>
<organism evidence="5 6">
    <name type="scientific">Agathobacter ruminis</name>
    <dbReference type="NCBI Taxonomy" id="1712665"/>
    <lineage>
        <taxon>Bacteria</taxon>
        <taxon>Bacillati</taxon>
        <taxon>Bacillota</taxon>
        <taxon>Clostridia</taxon>
        <taxon>Lachnospirales</taxon>
        <taxon>Lachnospiraceae</taxon>
        <taxon>Agathobacter</taxon>
    </lineage>
</organism>
<dbReference type="PANTHER" id="PTHR42953:SF3">
    <property type="entry name" value="HIGH-AFFINITY ZINC UPTAKE SYSTEM PROTEIN ZNUA"/>
    <property type="match status" value="1"/>
</dbReference>
<evidence type="ECO:0000313" key="5">
    <source>
        <dbReference type="EMBL" id="PHU38176.1"/>
    </source>
</evidence>
<keyword evidence="4" id="KW-0812">Transmembrane</keyword>
<reference evidence="5 6" key="2">
    <citation type="submission" date="2017-10" db="EMBL/GenBank/DDBJ databases">
        <authorList>
            <person name="Banno H."/>
            <person name="Chua N.-H."/>
        </authorList>
    </citation>
    <scope>NUCLEOTIDE SEQUENCE [LARGE SCALE GENOMIC DNA]</scope>
    <source>
        <strain evidence="5 6">JK623</strain>
    </source>
</reference>
<accession>A0A2G3E4G8</accession>
<comment type="similarity">
    <text evidence="1">Belongs to the bacterial solute-binding protein 9 family.</text>
</comment>
<dbReference type="SUPFAM" id="SSF53807">
    <property type="entry name" value="Helical backbone' metal receptor"/>
    <property type="match status" value="1"/>
</dbReference>
<name>A0A2G3E4G8_9FIRM</name>
<dbReference type="Pfam" id="PF01297">
    <property type="entry name" value="ZnuA"/>
    <property type="match status" value="1"/>
</dbReference>
<gene>
    <name evidence="5" type="ORF">CSX02_03980</name>
</gene>
<dbReference type="Proteomes" id="UP000224563">
    <property type="component" value="Unassembled WGS sequence"/>
</dbReference>
<evidence type="ECO:0000313" key="6">
    <source>
        <dbReference type="Proteomes" id="UP000224563"/>
    </source>
</evidence>
<protein>
    <submittedName>
        <fullName evidence="5">Adhesion lipoprotein</fullName>
    </submittedName>
</protein>
<keyword evidence="4" id="KW-0472">Membrane</keyword>
<dbReference type="GO" id="GO:0046872">
    <property type="term" value="F:metal ion binding"/>
    <property type="evidence" value="ECO:0007669"/>
    <property type="project" value="InterPro"/>
</dbReference>
<keyword evidence="4" id="KW-1133">Transmembrane helix</keyword>
<reference evidence="5 6" key="1">
    <citation type="submission" date="2017-10" db="EMBL/GenBank/DDBJ databases">
        <title>Resolving the taxonomy of Roseburia spp., Eubacterium rectale and Agathobacter spp. through phylogenomic analysis.</title>
        <authorList>
            <person name="Sheridan P.O."/>
            <person name="Walker A.W."/>
            <person name="Duncan S.H."/>
            <person name="Scott K.P."/>
            <person name="Toole P.W.O."/>
            <person name="Luis P."/>
            <person name="Flint H.J."/>
        </authorList>
    </citation>
    <scope>NUCLEOTIDE SEQUENCE [LARGE SCALE GENOMIC DNA]</scope>
    <source>
        <strain evidence="5 6">JK623</strain>
    </source>
</reference>
<proteinExistence type="inferred from homology"/>